<evidence type="ECO:0000313" key="2">
    <source>
        <dbReference type="Proteomes" id="UP000325255"/>
    </source>
</evidence>
<gene>
    <name evidence="1" type="ORF">F1189_05270</name>
</gene>
<comment type="caution">
    <text evidence="1">The sequence shown here is derived from an EMBL/GenBank/DDBJ whole genome shotgun (WGS) entry which is preliminary data.</text>
</comment>
<reference evidence="1 2" key="1">
    <citation type="submission" date="2019-09" db="EMBL/GenBank/DDBJ databases">
        <title>Genome sequence of Rhodovastum atsumiense, a diverse member of the Acetobacteraceae family of non-sulfur purple photosynthetic bacteria.</title>
        <authorList>
            <person name="Meyer T."/>
            <person name="Kyndt J."/>
        </authorList>
    </citation>
    <scope>NUCLEOTIDE SEQUENCE [LARGE SCALE GENOMIC DNA]</scope>
    <source>
        <strain evidence="1 2">DSM 21279</strain>
    </source>
</reference>
<dbReference type="Proteomes" id="UP000325255">
    <property type="component" value="Unassembled WGS sequence"/>
</dbReference>
<keyword evidence="2" id="KW-1185">Reference proteome</keyword>
<sequence length="211" mass="21741">MDGNKLAARLAHGAARGAAVIGRNHALFRPADPLDPLDAPIGVLPAAFRPKGSRFGTPNSPQDPWFDGVMDLALVRPGDYLAGPAGTYFIWQMVPLGGALCVRCNDVLSLKRPAQVAAAGPDAYGGNTASGETLLMAGWPAAMLRGARGGGGRVDLPGNDSLGAWAVLLPPWPGVTLRSADVILRAGGGRAVVTSAERTDGWRLLATEATS</sequence>
<dbReference type="AlphaFoldDB" id="A0A5M6J1E8"/>
<organism evidence="1 2">
    <name type="scientific">Rhodovastum atsumiense</name>
    <dbReference type="NCBI Taxonomy" id="504468"/>
    <lineage>
        <taxon>Bacteria</taxon>
        <taxon>Pseudomonadati</taxon>
        <taxon>Pseudomonadota</taxon>
        <taxon>Alphaproteobacteria</taxon>
        <taxon>Acetobacterales</taxon>
        <taxon>Acetobacteraceae</taxon>
        <taxon>Rhodovastum</taxon>
    </lineage>
</organism>
<protein>
    <submittedName>
        <fullName evidence="1">Uncharacterized protein</fullName>
    </submittedName>
</protein>
<proteinExistence type="predicted"/>
<dbReference type="EMBL" id="VWPK01000006">
    <property type="protein sequence ID" value="KAA5613468.1"/>
    <property type="molecule type" value="Genomic_DNA"/>
</dbReference>
<accession>A0A5M6J1E8</accession>
<dbReference type="RefSeq" id="WP_150039579.1">
    <property type="nucleotide sequence ID" value="NZ_OW485601.1"/>
</dbReference>
<dbReference type="OrthoDB" id="7271194at2"/>
<evidence type="ECO:0000313" key="1">
    <source>
        <dbReference type="EMBL" id="KAA5613468.1"/>
    </source>
</evidence>
<name>A0A5M6J1E8_9PROT</name>